<dbReference type="PROSITE" id="PS51257">
    <property type="entry name" value="PROKAR_LIPOPROTEIN"/>
    <property type="match status" value="1"/>
</dbReference>
<dbReference type="SMART" id="SM00267">
    <property type="entry name" value="GGDEF"/>
    <property type="match status" value="1"/>
</dbReference>
<dbReference type="InterPro" id="IPR052155">
    <property type="entry name" value="Biofilm_reg_signaling"/>
</dbReference>
<comment type="caution">
    <text evidence="4">The sequence shown here is derived from an EMBL/GenBank/DDBJ whole genome shotgun (WGS) entry which is preliminary data.</text>
</comment>
<evidence type="ECO:0000313" key="5">
    <source>
        <dbReference type="Proteomes" id="UP000004371"/>
    </source>
</evidence>
<dbReference type="InterPro" id="IPR043128">
    <property type="entry name" value="Rev_trsase/Diguanyl_cyclase"/>
</dbReference>
<feature type="transmembrane region" description="Helical" evidence="1">
    <location>
        <begin position="274"/>
        <end position="297"/>
    </location>
</feature>
<dbReference type="InterPro" id="IPR000160">
    <property type="entry name" value="GGDEF_dom"/>
</dbReference>
<dbReference type="SUPFAM" id="SSF55073">
    <property type="entry name" value="Nucleotide cyclase"/>
    <property type="match status" value="1"/>
</dbReference>
<dbReference type="SUPFAM" id="SSF55785">
    <property type="entry name" value="PYP-like sensor domain (PAS domain)"/>
    <property type="match status" value="1"/>
</dbReference>
<reference evidence="4 5" key="1">
    <citation type="journal article" date="2012" name="Int. J. Syst. Evol. Microbiol.">
        <title>Vibrio caribbeanicus sp. nov., isolated from the marine sponge Scleritoderma cyanea.</title>
        <authorList>
            <person name="Hoffmann M."/>
            <person name="Monday S.R."/>
            <person name="Allard M.W."/>
            <person name="Strain E.A."/>
            <person name="Whittaker P."/>
            <person name="Naum M."/>
            <person name="McCarthy P.J."/>
            <person name="Lopez J.V."/>
            <person name="Fischer M."/>
            <person name="Brown E.W."/>
        </authorList>
    </citation>
    <scope>NUCLEOTIDE SEQUENCE [LARGE SCALE GENOMIC DNA]</scope>
    <source>
        <strain evidence="4 5">LMG 20546</strain>
    </source>
</reference>
<proteinExistence type="predicted"/>
<dbReference type="CDD" id="cd01948">
    <property type="entry name" value="EAL"/>
    <property type="match status" value="1"/>
</dbReference>
<dbReference type="Pfam" id="PF00563">
    <property type="entry name" value="EAL"/>
    <property type="match status" value="1"/>
</dbReference>
<dbReference type="SUPFAM" id="SSF141868">
    <property type="entry name" value="EAL domain-like"/>
    <property type="match status" value="1"/>
</dbReference>
<dbReference type="InterPro" id="IPR007892">
    <property type="entry name" value="CHASE4"/>
</dbReference>
<keyword evidence="1" id="KW-0812">Transmembrane</keyword>
<evidence type="ECO:0000256" key="1">
    <source>
        <dbReference type="SAM" id="Phobius"/>
    </source>
</evidence>
<dbReference type="InterPro" id="IPR029787">
    <property type="entry name" value="Nucleotide_cyclase"/>
</dbReference>
<sequence length="908" mass="101753">MKQMRVLNLNLQTKTALYFLLGLLGVTLSCLYITRYFFVVSLTGLETLESNRASLQARNVITMMSDKLEDHSYDWAYWDETNDVLLGKDLIGYRERNFHPDSLDALDVDLMMLTSLHGEFVDAVALIEGDSQLLFTQVLDHPQVTKHISRMNSVLDSSRDSLSGLFKIEGEIWTLAITPVRNSDGTSASSGWIIWGQNLSLRFPGDFSEILVAESQIVPLSDSPANHSPETNNHIEKTKQALIQSADLYGVSGQVVAHLTTTIERNYYQKGNILFAYLLGAVAIVTIIISLATYFTFKRRVAVRFSDLEKDIDELFSAYQLEGLDQPNKDELDRLAKLVQTLAINTSAAKEQLHDAEQKFTALYQSRTTAILLIRARVIVDINPTALSLLDYQRDDLIDQPLDKLCPDSDQPECQIDGMYQSFKQGQTQFEAQMLTSSGEEIDCKIEISLIQYQGQPALMLSVVDVREHKQQAKMIEDLVERDHLSGLWNRKSIMEKARNLLASAPNRFSFMYVTIPNLSHISEVYGHQTFDASMELIANLFGDTLAPYPVGRISEHEFLVLIPNRLECEQATGSAAKMIEALLEKQTVENVELDLKCDIAFVSPGITHEPLDILIQAAIHSIATDKANRREVNVITIDSDMFDSAKTAIAIKRDLSGAIANGDIYSVYQPIVDTGSGEINGFEALARWQHQQFGFISPGVFIPLAEQSHLIIALGESILEQACQFIESVNKLRSENGQTMLTMHVNLSASHFYHTELPKYLAMLIDKYQLQPGQLVIEVTESMLMGDEAEVTSRMEQMKSLGLLFALDDFGTGYSSFSTLCSFPLDIVKLDKSYIDQIESNDRAKSLVRNIANMAQELGLTTVAEGVETASQARKLKSWNIEEIQGYYFYKPMPSNQVLKLLKSARS</sequence>
<dbReference type="PANTHER" id="PTHR44757:SF2">
    <property type="entry name" value="BIOFILM ARCHITECTURE MAINTENANCE PROTEIN MBAA"/>
    <property type="match status" value="1"/>
</dbReference>
<dbReference type="PROSITE" id="PS50883">
    <property type="entry name" value="EAL"/>
    <property type="match status" value="1"/>
</dbReference>
<dbReference type="Pfam" id="PF05228">
    <property type="entry name" value="CHASE4"/>
    <property type="match status" value="1"/>
</dbReference>
<gene>
    <name evidence="4" type="ORF">VIBR0546_13047</name>
</gene>
<dbReference type="PANTHER" id="PTHR44757">
    <property type="entry name" value="DIGUANYLATE CYCLASE DGCP"/>
    <property type="match status" value="1"/>
</dbReference>
<keyword evidence="1" id="KW-0472">Membrane</keyword>
<dbReference type="OrthoDB" id="1316910at2"/>
<dbReference type="SMART" id="SM00052">
    <property type="entry name" value="EAL"/>
    <property type="match status" value="1"/>
</dbReference>
<dbReference type="eggNOG" id="COG3322">
    <property type="taxonomic scope" value="Bacteria"/>
</dbReference>
<dbReference type="STRING" id="945543.VIBR0546_13047"/>
<dbReference type="InterPro" id="IPR001633">
    <property type="entry name" value="EAL_dom"/>
</dbReference>
<evidence type="ECO:0000313" key="4">
    <source>
        <dbReference type="EMBL" id="EGA67566.1"/>
    </source>
</evidence>
<dbReference type="InterPro" id="IPR035965">
    <property type="entry name" value="PAS-like_dom_sf"/>
</dbReference>
<dbReference type="eggNOG" id="COG5001">
    <property type="taxonomic scope" value="Bacteria"/>
</dbReference>
<organism evidence="4 5">
    <name type="scientific">Vibrio brasiliensis LMG 20546</name>
    <dbReference type="NCBI Taxonomy" id="945543"/>
    <lineage>
        <taxon>Bacteria</taxon>
        <taxon>Pseudomonadati</taxon>
        <taxon>Pseudomonadota</taxon>
        <taxon>Gammaproteobacteria</taxon>
        <taxon>Vibrionales</taxon>
        <taxon>Vibrionaceae</taxon>
        <taxon>Vibrio</taxon>
        <taxon>Vibrio oreintalis group</taxon>
    </lineage>
</organism>
<dbReference type="Gene3D" id="3.30.70.270">
    <property type="match status" value="1"/>
</dbReference>
<dbReference type="EMBL" id="AEVS01000008">
    <property type="protein sequence ID" value="EGA67566.1"/>
    <property type="molecule type" value="Genomic_DNA"/>
</dbReference>
<feature type="domain" description="GGDEF" evidence="3">
    <location>
        <begin position="507"/>
        <end position="641"/>
    </location>
</feature>
<feature type="transmembrane region" description="Helical" evidence="1">
    <location>
        <begin position="16"/>
        <end position="38"/>
    </location>
</feature>
<evidence type="ECO:0000259" key="3">
    <source>
        <dbReference type="PROSITE" id="PS50887"/>
    </source>
</evidence>
<dbReference type="Gene3D" id="3.30.450.20">
    <property type="entry name" value="PAS domain"/>
    <property type="match status" value="1"/>
</dbReference>
<feature type="domain" description="EAL" evidence="2">
    <location>
        <begin position="649"/>
        <end position="907"/>
    </location>
</feature>
<name>E8LPA4_9VIBR</name>
<dbReference type="InterPro" id="IPR000014">
    <property type="entry name" value="PAS"/>
</dbReference>
<dbReference type="PROSITE" id="PS50887">
    <property type="entry name" value="GGDEF"/>
    <property type="match status" value="1"/>
</dbReference>
<dbReference type="InterPro" id="IPR035919">
    <property type="entry name" value="EAL_sf"/>
</dbReference>
<dbReference type="Pfam" id="PF13426">
    <property type="entry name" value="PAS_9"/>
    <property type="match status" value="1"/>
</dbReference>
<dbReference type="Pfam" id="PF00990">
    <property type="entry name" value="GGDEF"/>
    <property type="match status" value="1"/>
</dbReference>
<keyword evidence="1" id="KW-1133">Transmembrane helix</keyword>
<dbReference type="NCBIfam" id="TIGR00229">
    <property type="entry name" value="sensory_box"/>
    <property type="match status" value="1"/>
</dbReference>
<dbReference type="AlphaFoldDB" id="E8LPA4"/>
<dbReference type="CDD" id="cd00130">
    <property type="entry name" value="PAS"/>
    <property type="match status" value="1"/>
</dbReference>
<protein>
    <submittedName>
        <fullName evidence="4">GGDEF family protein</fullName>
    </submittedName>
</protein>
<dbReference type="Gene3D" id="3.20.20.450">
    <property type="entry name" value="EAL domain"/>
    <property type="match status" value="1"/>
</dbReference>
<accession>E8LPA4</accession>
<keyword evidence="5" id="KW-1185">Reference proteome</keyword>
<dbReference type="Proteomes" id="UP000004371">
    <property type="component" value="Unassembled WGS sequence"/>
</dbReference>
<evidence type="ECO:0000259" key="2">
    <source>
        <dbReference type="PROSITE" id="PS50883"/>
    </source>
</evidence>